<dbReference type="PANTHER" id="PTHR43255">
    <property type="entry name" value="IRON-SULFUR-BINDING OXIDOREDUCTASE FADF-RELATED-RELATED"/>
    <property type="match status" value="1"/>
</dbReference>
<keyword evidence="5" id="KW-0411">Iron-sulfur</keyword>
<keyword evidence="1" id="KW-0004">4Fe-4S</keyword>
<proteinExistence type="predicted"/>
<dbReference type="EMBL" id="CDRZ01000232">
    <property type="protein sequence ID" value="CEO89091.1"/>
    <property type="molecule type" value="Genomic_DNA"/>
</dbReference>
<dbReference type="Proteomes" id="UP000046155">
    <property type="component" value="Unassembled WGS sequence"/>
</dbReference>
<dbReference type="GO" id="GO:0051912">
    <property type="term" value="F:CoB--CoM heterodisulfide reductase activity"/>
    <property type="evidence" value="ECO:0007669"/>
    <property type="project" value="UniProtKB-EC"/>
</dbReference>
<evidence type="ECO:0000256" key="2">
    <source>
        <dbReference type="ARBA" id="ARBA00022723"/>
    </source>
</evidence>
<keyword evidence="7" id="KW-1185">Reference proteome</keyword>
<dbReference type="GO" id="GO:0005886">
    <property type="term" value="C:plasma membrane"/>
    <property type="evidence" value="ECO:0007669"/>
    <property type="project" value="TreeGrafter"/>
</dbReference>
<evidence type="ECO:0000256" key="4">
    <source>
        <dbReference type="ARBA" id="ARBA00023004"/>
    </source>
</evidence>
<keyword evidence="3 6" id="KW-0560">Oxidoreductase</keyword>
<dbReference type="EC" id="1.8.98.1" evidence="6"/>
<name>A0A0B7MM86_9FIRM</name>
<sequence>MGKVNLYQVMDQNRSFVDRVIEESGQDIRQCYQCAKCSGGCPGSVAMDYPPNQIIRMLMLGMKEEVLNSKTIWVCMGCSTCTTRCIRDIDVARVMDTLRQEAIKAGYVGKADYVISFNESFLWTVKSFGRLFEPGMAMKNNLKTGNYMKDMQFGLPLMLKGKASMFPHRIKGRKEMKNIFDQTIREGK</sequence>
<dbReference type="Gene3D" id="1.10.1060.10">
    <property type="entry name" value="Alpha-helical ferredoxin"/>
    <property type="match status" value="1"/>
</dbReference>
<reference evidence="7" key="1">
    <citation type="submission" date="2015-01" db="EMBL/GenBank/DDBJ databases">
        <authorList>
            <person name="Manzoor Shahid"/>
            <person name="Zubair Saima"/>
        </authorList>
    </citation>
    <scope>NUCLEOTIDE SEQUENCE [LARGE SCALE GENOMIC DNA]</scope>
    <source>
        <strain evidence="7">Sp3</strain>
    </source>
</reference>
<evidence type="ECO:0000256" key="5">
    <source>
        <dbReference type="ARBA" id="ARBA00023014"/>
    </source>
</evidence>
<organism evidence="6 7">
    <name type="scientific">Syntrophaceticus schinkii</name>
    <dbReference type="NCBI Taxonomy" id="499207"/>
    <lineage>
        <taxon>Bacteria</taxon>
        <taxon>Bacillati</taxon>
        <taxon>Bacillota</taxon>
        <taxon>Clostridia</taxon>
        <taxon>Thermoanaerobacterales</taxon>
        <taxon>Thermoanaerobacterales Family III. Incertae Sedis</taxon>
        <taxon>Syntrophaceticus</taxon>
    </lineage>
</organism>
<evidence type="ECO:0000313" key="6">
    <source>
        <dbReference type="EMBL" id="CEO89091.1"/>
    </source>
</evidence>
<accession>A0A0B7MM86</accession>
<gene>
    <name evidence="6" type="primary">hdrC</name>
    <name evidence="6" type="ORF">SSCH_360030</name>
</gene>
<dbReference type="AlphaFoldDB" id="A0A0B7MM86"/>
<evidence type="ECO:0000256" key="3">
    <source>
        <dbReference type="ARBA" id="ARBA00023002"/>
    </source>
</evidence>
<dbReference type="GO" id="GO:0051539">
    <property type="term" value="F:4 iron, 4 sulfur cluster binding"/>
    <property type="evidence" value="ECO:0007669"/>
    <property type="project" value="UniProtKB-KW"/>
</dbReference>
<dbReference type="PANTHER" id="PTHR43255:SF1">
    <property type="entry name" value="IRON-SULFUR-BINDING OXIDOREDUCTASE FADF-RELATED"/>
    <property type="match status" value="1"/>
</dbReference>
<evidence type="ECO:0000256" key="1">
    <source>
        <dbReference type="ARBA" id="ARBA00022485"/>
    </source>
</evidence>
<keyword evidence="2" id="KW-0479">Metal-binding</keyword>
<evidence type="ECO:0000313" key="7">
    <source>
        <dbReference type="Proteomes" id="UP000046155"/>
    </source>
</evidence>
<dbReference type="GO" id="GO:0046872">
    <property type="term" value="F:metal ion binding"/>
    <property type="evidence" value="ECO:0007669"/>
    <property type="project" value="UniProtKB-KW"/>
</dbReference>
<dbReference type="OrthoDB" id="9794954at2"/>
<dbReference type="SUPFAM" id="SSF46548">
    <property type="entry name" value="alpha-helical ferredoxin"/>
    <property type="match status" value="1"/>
</dbReference>
<protein>
    <submittedName>
        <fullName evidence="6">CoB--CoM heterodisulfide reductase iron-sulfur subunit C</fullName>
        <ecNumber evidence="6">1.8.98.1</ecNumber>
    </submittedName>
</protein>
<keyword evidence="4" id="KW-0408">Iron</keyword>
<dbReference type="InterPro" id="IPR051460">
    <property type="entry name" value="HdrC_iron-sulfur_subunit"/>
</dbReference>
<dbReference type="RefSeq" id="WP_044665118.1">
    <property type="nucleotide sequence ID" value="NZ_CDRZ01000232.1"/>
</dbReference>
<dbReference type="InterPro" id="IPR009051">
    <property type="entry name" value="Helical_ferredxn"/>
</dbReference>
<dbReference type="Pfam" id="PF13534">
    <property type="entry name" value="Fer4_17"/>
    <property type="match status" value="1"/>
</dbReference>